<evidence type="ECO:0000259" key="4">
    <source>
        <dbReference type="SMART" id="SM00967"/>
    </source>
</evidence>
<dbReference type="SUPFAM" id="SSF55315">
    <property type="entry name" value="L30e-like"/>
    <property type="match status" value="1"/>
</dbReference>
<dbReference type="EMBL" id="LNQE01000987">
    <property type="protein sequence ID" value="KUG22094.1"/>
    <property type="molecule type" value="Genomic_DNA"/>
</dbReference>
<comment type="caution">
    <text evidence="5">The sequence shown here is derived from an EMBL/GenBank/DDBJ whole genome shotgun (WGS) entry which is preliminary data.</text>
</comment>
<dbReference type="Gene3D" id="3.30.1330.30">
    <property type="match status" value="1"/>
</dbReference>
<accession>A0A0W8FN54</accession>
<dbReference type="GO" id="GO:0032259">
    <property type="term" value="P:methylation"/>
    <property type="evidence" value="ECO:0007669"/>
    <property type="project" value="UniProtKB-KW"/>
</dbReference>
<dbReference type="GO" id="GO:0006396">
    <property type="term" value="P:RNA processing"/>
    <property type="evidence" value="ECO:0007669"/>
    <property type="project" value="InterPro"/>
</dbReference>
<dbReference type="AlphaFoldDB" id="A0A0W8FN54"/>
<evidence type="ECO:0000256" key="3">
    <source>
        <dbReference type="ARBA" id="ARBA00022679"/>
    </source>
</evidence>
<keyword evidence="3 5" id="KW-0808">Transferase</keyword>
<gene>
    <name evidence="5" type="ORF">ASZ90_008134</name>
</gene>
<dbReference type="Gene3D" id="3.40.1280.10">
    <property type="match status" value="1"/>
</dbReference>
<dbReference type="Pfam" id="PF22435">
    <property type="entry name" value="MRM3-like_sub_bind"/>
    <property type="match status" value="1"/>
</dbReference>
<organism evidence="5">
    <name type="scientific">hydrocarbon metagenome</name>
    <dbReference type="NCBI Taxonomy" id="938273"/>
    <lineage>
        <taxon>unclassified sequences</taxon>
        <taxon>metagenomes</taxon>
        <taxon>ecological metagenomes</taxon>
    </lineage>
</organism>
<dbReference type="InterPro" id="IPR001537">
    <property type="entry name" value="SpoU_MeTrfase"/>
</dbReference>
<dbReference type="GO" id="GO:0003723">
    <property type="term" value="F:RNA binding"/>
    <property type="evidence" value="ECO:0007669"/>
    <property type="project" value="InterPro"/>
</dbReference>
<keyword evidence="2 5" id="KW-0489">Methyltransferase</keyword>
<dbReference type="PANTHER" id="PTHR43191:SF2">
    <property type="entry name" value="RRNA METHYLTRANSFERASE 3, MITOCHONDRIAL"/>
    <property type="match status" value="1"/>
</dbReference>
<dbReference type="InterPro" id="IPR051259">
    <property type="entry name" value="rRNA_Methyltransferase"/>
</dbReference>
<dbReference type="InterPro" id="IPR029028">
    <property type="entry name" value="Alpha/beta_knot_MTases"/>
</dbReference>
<dbReference type="GO" id="GO:0005737">
    <property type="term" value="C:cytoplasm"/>
    <property type="evidence" value="ECO:0007669"/>
    <property type="project" value="UniProtKB-ARBA"/>
</dbReference>
<evidence type="ECO:0000256" key="1">
    <source>
        <dbReference type="ARBA" id="ARBA00007228"/>
    </source>
</evidence>
<dbReference type="Pfam" id="PF00588">
    <property type="entry name" value="SpoU_methylase"/>
    <property type="match status" value="1"/>
</dbReference>
<dbReference type="SMART" id="SM00967">
    <property type="entry name" value="SpoU_sub_bind"/>
    <property type="match status" value="1"/>
</dbReference>
<reference evidence="5" key="1">
    <citation type="journal article" date="2015" name="Proc. Natl. Acad. Sci. U.S.A.">
        <title>Networks of energetic and metabolic interactions define dynamics in microbial communities.</title>
        <authorList>
            <person name="Embree M."/>
            <person name="Liu J.K."/>
            <person name="Al-Bassam M.M."/>
            <person name="Zengler K."/>
        </authorList>
    </citation>
    <scope>NUCLEOTIDE SEQUENCE</scope>
</reference>
<name>A0A0W8FN54_9ZZZZ</name>
<evidence type="ECO:0000256" key="2">
    <source>
        <dbReference type="ARBA" id="ARBA00022603"/>
    </source>
</evidence>
<sequence length="259" mass="29182">MQIEFMTPSLAQLKKWARLDDAKVRREEGAFLAEGVKVVEELLKSDWQIKALLVMPEKIKFWQKIDLPQERNIPAYQLKRTQWEKIGQDREPEGIMALVEMKAAPTFSSWLKKYSGHVLILDDINNPLNLGALARSAQWFGFNSILLSANSVDHANPKAIRASMGSLFHLTMIPEIDLMDTLPEIRKHFFVIGSDVHEGVPPHPVQKNVALILGNESHGLPETILKMTDEKWSIPGSGMADSLSLPQAAAIMMYECTKK</sequence>
<feature type="domain" description="RNA 2-O ribose methyltransferase substrate binding" evidence="4">
    <location>
        <begin position="32"/>
        <end position="105"/>
    </location>
</feature>
<comment type="similarity">
    <text evidence="1">Belongs to the class IV-like SAM-binding methyltransferase superfamily. RNA methyltransferase TrmH family.</text>
</comment>
<dbReference type="InterPro" id="IPR029064">
    <property type="entry name" value="Ribosomal_eL30-like_sf"/>
</dbReference>
<evidence type="ECO:0000313" key="5">
    <source>
        <dbReference type="EMBL" id="KUG22094.1"/>
    </source>
</evidence>
<dbReference type="InterPro" id="IPR013123">
    <property type="entry name" value="SpoU_subst-bd"/>
</dbReference>
<dbReference type="GO" id="GO:0008173">
    <property type="term" value="F:RNA methyltransferase activity"/>
    <property type="evidence" value="ECO:0007669"/>
    <property type="project" value="InterPro"/>
</dbReference>
<dbReference type="PANTHER" id="PTHR43191">
    <property type="entry name" value="RRNA METHYLTRANSFERASE 3"/>
    <property type="match status" value="1"/>
</dbReference>
<proteinExistence type="inferred from homology"/>
<protein>
    <submittedName>
        <fullName evidence="5">Rna methyltransferase, trmh family</fullName>
    </submittedName>
</protein>
<dbReference type="InterPro" id="IPR029026">
    <property type="entry name" value="tRNA_m1G_MTases_N"/>
</dbReference>
<dbReference type="SUPFAM" id="SSF75217">
    <property type="entry name" value="alpha/beta knot"/>
    <property type="match status" value="1"/>
</dbReference>
<dbReference type="InterPro" id="IPR053888">
    <property type="entry name" value="MRM3-like_sub_bind"/>
</dbReference>